<name>A0A5P1FPG7_ASPOF</name>
<organism evidence="2 3">
    <name type="scientific">Asparagus officinalis</name>
    <name type="common">Garden asparagus</name>
    <dbReference type="NCBI Taxonomy" id="4686"/>
    <lineage>
        <taxon>Eukaryota</taxon>
        <taxon>Viridiplantae</taxon>
        <taxon>Streptophyta</taxon>
        <taxon>Embryophyta</taxon>
        <taxon>Tracheophyta</taxon>
        <taxon>Spermatophyta</taxon>
        <taxon>Magnoliopsida</taxon>
        <taxon>Liliopsida</taxon>
        <taxon>Asparagales</taxon>
        <taxon>Asparagaceae</taxon>
        <taxon>Asparagoideae</taxon>
        <taxon>Asparagus</taxon>
    </lineage>
</organism>
<proteinExistence type="predicted"/>
<dbReference type="Proteomes" id="UP000243459">
    <property type="component" value="Chromosome 2"/>
</dbReference>
<evidence type="ECO:0000256" key="1">
    <source>
        <dbReference type="SAM" id="MobiDB-lite"/>
    </source>
</evidence>
<dbReference type="Gramene" id="ONK78581">
    <property type="protein sequence ID" value="ONK78581"/>
    <property type="gene ID" value="A4U43_C02F20320"/>
</dbReference>
<dbReference type="EMBL" id="CM007382">
    <property type="protein sequence ID" value="ONK78581.1"/>
    <property type="molecule type" value="Genomic_DNA"/>
</dbReference>
<sequence>MQSGTSPAAGPPRRDLTQRRVSAPAGRVDGVPGGGGEHGGGWAQEVLGRKRPRARERKGEGRRGEGSGWRRRTRRGSFSISWRLRVAVEALGGAAGEGVGGDEGEEGRRCLPEPVGISRRQCRRRSGPLQVSMYRVLLPGNVIVREVDSMSAPAGTSCLLPTVLIEFY</sequence>
<dbReference type="AlphaFoldDB" id="A0A5P1FPG7"/>
<feature type="compositionally biased region" description="Gly residues" evidence="1">
    <location>
        <begin position="31"/>
        <end position="42"/>
    </location>
</feature>
<gene>
    <name evidence="2" type="ORF">A4U43_C02F20320</name>
</gene>
<evidence type="ECO:0000313" key="3">
    <source>
        <dbReference type="Proteomes" id="UP000243459"/>
    </source>
</evidence>
<evidence type="ECO:0000313" key="2">
    <source>
        <dbReference type="EMBL" id="ONK78581.1"/>
    </source>
</evidence>
<keyword evidence="3" id="KW-1185">Reference proteome</keyword>
<reference evidence="3" key="1">
    <citation type="journal article" date="2017" name="Nat. Commun.">
        <title>The asparagus genome sheds light on the origin and evolution of a young Y chromosome.</title>
        <authorList>
            <person name="Harkess A."/>
            <person name="Zhou J."/>
            <person name="Xu C."/>
            <person name="Bowers J.E."/>
            <person name="Van der Hulst R."/>
            <person name="Ayyampalayam S."/>
            <person name="Mercati F."/>
            <person name="Riccardi P."/>
            <person name="McKain M.R."/>
            <person name="Kakrana A."/>
            <person name="Tang H."/>
            <person name="Ray J."/>
            <person name="Groenendijk J."/>
            <person name="Arikit S."/>
            <person name="Mathioni S.M."/>
            <person name="Nakano M."/>
            <person name="Shan H."/>
            <person name="Telgmann-Rauber A."/>
            <person name="Kanno A."/>
            <person name="Yue Z."/>
            <person name="Chen H."/>
            <person name="Li W."/>
            <person name="Chen Y."/>
            <person name="Xu X."/>
            <person name="Zhang Y."/>
            <person name="Luo S."/>
            <person name="Chen H."/>
            <person name="Gao J."/>
            <person name="Mao Z."/>
            <person name="Pires J.C."/>
            <person name="Luo M."/>
            <person name="Kudrna D."/>
            <person name="Wing R.A."/>
            <person name="Meyers B.C."/>
            <person name="Yi K."/>
            <person name="Kong H."/>
            <person name="Lavrijsen P."/>
            <person name="Sunseri F."/>
            <person name="Falavigna A."/>
            <person name="Ye Y."/>
            <person name="Leebens-Mack J.H."/>
            <person name="Chen G."/>
        </authorList>
    </citation>
    <scope>NUCLEOTIDE SEQUENCE [LARGE SCALE GENOMIC DNA]</scope>
    <source>
        <strain evidence="3">cv. DH0086</strain>
    </source>
</reference>
<accession>A0A5P1FPG7</accession>
<protein>
    <submittedName>
        <fullName evidence="2">Uncharacterized protein</fullName>
    </submittedName>
</protein>
<feature type="region of interest" description="Disordered" evidence="1">
    <location>
        <begin position="1"/>
        <end position="72"/>
    </location>
</feature>